<dbReference type="CDD" id="cd18186">
    <property type="entry name" value="BTB_POZ_ZBTB_KLHL-like"/>
    <property type="match status" value="1"/>
</dbReference>
<dbReference type="SUPFAM" id="SSF54695">
    <property type="entry name" value="POZ domain"/>
    <property type="match status" value="1"/>
</dbReference>
<dbReference type="PROSITE" id="PS50097">
    <property type="entry name" value="BTB"/>
    <property type="match status" value="1"/>
</dbReference>
<dbReference type="InterPro" id="IPR000210">
    <property type="entry name" value="BTB/POZ_dom"/>
</dbReference>
<name>A0A166KN62_9AGAM</name>
<feature type="domain" description="BTB" evidence="1">
    <location>
        <begin position="30"/>
        <end position="101"/>
    </location>
</feature>
<organism evidence="2 3">
    <name type="scientific">Athelia psychrophila</name>
    <dbReference type="NCBI Taxonomy" id="1759441"/>
    <lineage>
        <taxon>Eukaryota</taxon>
        <taxon>Fungi</taxon>
        <taxon>Dikarya</taxon>
        <taxon>Basidiomycota</taxon>
        <taxon>Agaricomycotina</taxon>
        <taxon>Agaricomycetes</taxon>
        <taxon>Agaricomycetidae</taxon>
        <taxon>Atheliales</taxon>
        <taxon>Atheliaceae</taxon>
        <taxon>Athelia</taxon>
    </lineage>
</organism>
<dbReference type="AlphaFoldDB" id="A0A166KN62"/>
<evidence type="ECO:0000313" key="2">
    <source>
        <dbReference type="EMBL" id="KZP22078.1"/>
    </source>
</evidence>
<dbReference type="InterPro" id="IPR011333">
    <property type="entry name" value="SKP1/BTB/POZ_sf"/>
</dbReference>
<proteinExistence type="predicted"/>
<evidence type="ECO:0000313" key="3">
    <source>
        <dbReference type="Proteomes" id="UP000076532"/>
    </source>
</evidence>
<reference evidence="2 3" key="1">
    <citation type="journal article" date="2016" name="Mol. Biol. Evol.">
        <title>Comparative Genomics of Early-Diverging Mushroom-Forming Fungi Provides Insights into the Origins of Lignocellulose Decay Capabilities.</title>
        <authorList>
            <person name="Nagy L.G."/>
            <person name="Riley R."/>
            <person name="Tritt A."/>
            <person name="Adam C."/>
            <person name="Daum C."/>
            <person name="Floudas D."/>
            <person name="Sun H."/>
            <person name="Yadav J.S."/>
            <person name="Pangilinan J."/>
            <person name="Larsson K.H."/>
            <person name="Matsuura K."/>
            <person name="Barry K."/>
            <person name="Labutti K."/>
            <person name="Kuo R."/>
            <person name="Ohm R.A."/>
            <person name="Bhattacharya S.S."/>
            <person name="Shirouzu T."/>
            <person name="Yoshinaga Y."/>
            <person name="Martin F.M."/>
            <person name="Grigoriev I.V."/>
            <person name="Hibbett D.S."/>
        </authorList>
    </citation>
    <scope>NUCLEOTIDE SEQUENCE [LARGE SCALE GENOMIC DNA]</scope>
    <source>
        <strain evidence="2 3">CBS 109695</strain>
    </source>
</reference>
<keyword evidence="3" id="KW-1185">Reference proteome</keyword>
<protein>
    <recommendedName>
        <fullName evidence="1">BTB domain-containing protein</fullName>
    </recommendedName>
</protein>
<gene>
    <name evidence="2" type="ORF">FIBSPDRAFT_1043789</name>
</gene>
<dbReference type="EMBL" id="KV417542">
    <property type="protein sequence ID" value="KZP22078.1"/>
    <property type="molecule type" value="Genomic_DNA"/>
</dbReference>
<dbReference type="Gene3D" id="3.30.710.10">
    <property type="entry name" value="Potassium Channel Kv1.1, Chain A"/>
    <property type="match status" value="1"/>
</dbReference>
<dbReference type="Pfam" id="PF00651">
    <property type="entry name" value="BTB"/>
    <property type="match status" value="1"/>
</dbReference>
<evidence type="ECO:0000259" key="1">
    <source>
        <dbReference type="PROSITE" id="PS50097"/>
    </source>
</evidence>
<dbReference type="OrthoDB" id="3218112at2759"/>
<dbReference type="Proteomes" id="UP000076532">
    <property type="component" value="Unassembled WGS sequence"/>
</dbReference>
<accession>A0A166KN62</accession>
<dbReference type="SMART" id="SM00225">
    <property type="entry name" value="BTB"/>
    <property type="match status" value="1"/>
</dbReference>
<sequence>MSSTSGNPSKRARTEERVLTRHPTLWFDDGSIILNVETTSFCVHRSTLCSHSSVFADMFSLPQLSTQDEQDGCPVVDMPDNAEDFTCLLRVLYEPYIFLDDLNETSYTGENLRADFNTACRVLRVSTKYIMPGIRNRSIKQIERHLPITFPAFDIREKTNAYRTLKCSDLVHAIGVARETGVQWILPMIFYRLCQYNVDSIFNAKNYAQLSKEDIRAWMKGREALLGAMVLAKPLCISICGRCIDFTGRDFLKPASELIVAQTSLFSRAVLGLINVNNVFPNGCKFCIESLTTSAAARREEAWEKLPGYFDLPPWAELLAARASAS</sequence>